<comment type="caution">
    <text evidence="1">The sequence shown here is derived from an EMBL/GenBank/DDBJ whole genome shotgun (WGS) entry which is preliminary data.</text>
</comment>
<gene>
    <name evidence="1" type="ORF">TNIN_195551</name>
</gene>
<reference evidence="1" key="1">
    <citation type="submission" date="2020-08" db="EMBL/GenBank/DDBJ databases">
        <title>Multicomponent nature underlies the extraordinary mechanical properties of spider dragline silk.</title>
        <authorList>
            <person name="Kono N."/>
            <person name="Nakamura H."/>
            <person name="Mori M."/>
            <person name="Yoshida Y."/>
            <person name="Ohtoshi R."/>
            <person name="Malay A.D."/>
            <person name="Moran D.A.P."/>
            <person name="Tomita M."/>
            <person name="Numata K."/>
            <person name="Arakawa K."/>
        </authorList>
    </citation>
    <scope>NUCLEOTIDE SEQUENCE</scope>
</reference>
<keyword evidence="2" id="KW-1185">Reference proteome</keyword>
<dbReference type="AlphaFoldDB" id="A0A8X6JQH7"/>
<dbReference type="EMBL" id="BMAV01026600">
    <property type="protein sequence ID" value="GFS51858.1"/>
    <property type="molecule type" value="Genomic_DNA"/>
</dbReference>
<dbReference type="Proteomes" id="UP000886998">
    <property type="component" value="Unassembled WGS sequence"/>
</dbReference>
<protein>
    <submittedName>
        <fullName evidence="1">Uncharacterized protein</fullName>
    </submittedName>
</protein>
<evidence type="ECO:0000313" key="2">
    <source>
        <dbReference type="Proteomes" id="UP000886998"/>
    </source>
</evidence>
<sequence length="115" mass="13373">MNLIKINAYEFIETQQKSKESAPLIQEIEHCMNNEVSDQEKVPMQLVPVRREISKLNVDRVGTPPIAPIRDKHILPDMCISPRCHEAVLVFEKVFTSLVEALLQIFRRGERFKQM</sequence>
<name>A0A8X6JQH7_9ARAC</name>
<dbReference type="OrthoDB" id="10490430at2759"/>
<organism evidence="1 2">
    <name type="scientific">Trichonephila inaurata madagascariensis</name>
    <dbReference type="NCBI Taxonomy" id="2747483"/>
    <lineage>
        <taxon>Eukaryota</taxon>
        <taxon>Metazoa</taxon>
        <taxon>Ecdysozoa</taxon>
        <taxon>Arthropoda</taxon>
        <taxon>Chelicerata</taxon>
        <taxon>Arachnida</taxon>
        <taxon>Araneae</taxon>
        <taxon>Araneomorphae</taxon>
        <taxon>Entelegynae</taxon>
        <taxon>Araneoidea</taxon>
        <taxon>Nephilidae</taxon>
        <taxon>Trichonephila</taxon>
        <taxon>Trichonephila inaurata</taxon>
    </lineage>
</organism>
<proteinExistence type="predicted"/>
<accession>A0A8X6JQH7</accession>
<evidence type="ECO:0000313" key="1">
    <source>
        <dbReference type="EMBL" id="GFS51858.1"/>
    </source>
</evidence>